<evidence type="ECO:0000313" key="2">
    <source>
        <dbReference type="EMBL" id="MDJ1493605.1"/>
    </source>
</evidence>
<proteinExistence type="predicted"/>
<name>A0ABT7CIR2_9BACT</name>
<sequence length="183" mass="21622">MLQTPHNLSDIKINWENHRHLYEEITVPAKTTLLNEGDISRKAYYIKQGCIRLWFNNHGKDITFQFFFENEGVSSFESFRSGQPSLFSMETIEPCTLLMITKSNMEEIFASVPGYKEYVQEHMFQRVAHYSKLFLSRIKDSPKERYLELLRTQPHLIQRVPQHYIASYLGITSVSLSRIRNRI</sequence>
<dbReference type="SUPFAM" id="SSF51206">
    <property type="entry name" value="cAMP-binding domain-like"/>
    <property type="match status" value="1"/>
</dbReference>
<evidence type="ECO:0000259" key="1">
    <source>
        <dbReference type="PROSITE" id="PS50042"/>
    </source>
</evidence>
<protein>
    <submittedName>
        <fullName evidence="2">Crp/Fnr family transcriptional regulator</fullName>
    </submittedName>
</protein>
<dbReference type="InterPro" id="IPR018490">
    <property type="entry name" value="cNMP-bd_dom_sf"/>
</dbReference>
<dbReference type="PROSITE" id="PS50042">
    <property type="entry name" value="CNMP_BINDING_3"/>
    <property type="match status" value="1"/>
</dbReference>
<dbReference type="InterPro" id="IPR000595">
    <property type="entry name" value="cNMP-bd_dom"/>
</dbReference>
<dbReference type="InterPro" id="IPR014710">
    <property type="entry name" value="RmlC-like_jellyroll"/>
</dbReference>
<feature type="domain" description="Cyclic nucleotide-binding" evidence="1">
    <location>
        <begin position="22"/>
        <end position="126"/>
    </location>
</feature>
<keyword evidence="3" id="KW-1185">Reference proteome</keyword>
<dbReference type="CDD" id="cd00038">
    <property type="entry name" value="CAP_ED"/>
    <property type="match status" value="1"/>
</dbReference>
<dbReference type="Proteomes" id="UP001228581">
    <property type="component" value="Unassembled WGS sequence"/>
</dbReference>
<evidence type="ECO:0000313" key="3">
    <source>
        <dbReference type="Proteomes" id="UP001228581"/>
    </source>
</evidence>
<organism evidence="2 3">
    <name type="scientific">Xanthocytophaga flava</name>
    <dbReference type="NCBI Taxonomy" id="3048013"/>
    <lineage>
        <taxon>Bacteria</taxon>
        <taxon>Pseudomonadati</taxon>
        <taxon>Bacteroidota</taxon>
        <taxon>Cytophagia</taxon>
        <taxon>Cytophagales</taxon>
        <taxon>Rhodocytophagaceae</taxon>
        <taxon>Xanthocytophaga</taxon>
    </lineage>
</organism>
<accession>A0ABT7CIR2</accession>
<reference evidence="2 3" key="1">
    <citation type="submission" date="2023-05" db="EMBL/GenBank/DDBJ databases">
        <authorList>
            <person name="Zhang X."/>
        </authorList>
    </citation>
    <scope>NUCLEOTIDE SEQUENCE [LARGE SCALE GENOMIC DNA]</scope>
    <source>
        <strain evidence="2 3">DM2B3-1</strain>
    </source>
</reference>
<gene>
    <name evidence="2" type="ORF">QNI19_11735</name>
</gene>
<dbReference type="EMBL" id="JASJOT010000006">
    <property type="protein sequence ID" value="MDJ1493605.1"/>
    <property type="molecule type" value="Genomic_DNA"/>
</dbReference>
<comment type="caution">
    <text evidence="2">The sequence shown here is derived from an EMBL/GenBank/DDBJ whole genome shotgun (WGS) entry which is preliminary data.</text>
</comment>
<dbReference type="Pfam" id="PF00027">
    <property type="entry name" value="cNMP_binding"/>
    <property type="match status" value="1"/>
</dbReference>
<dbReference type="RefSeq" id="WP_313995921.1">
    <property type="nucleotide sequence ID" value="NZ_JASJOT010000006.1"/>
</dbReference>
<dbReference type="Gene3D" id="2.60.120.10">
    <property type="entry name" value="Jelly Rolls"/>
    <property type="match status" value="1"/>
</dbReference>